<keyword evidence="2" id="KW-0223">Dioxygenase</keyword>
<organism evidence="9 10">
    <name type="scientific">Tenacibaculum pelagium</name>
    <dbReference type="NCBI Taxonomy" id="2759527"/>
    <lineage>
        <taxon>Bacteria</taxon>
        <taxon>Pseudomonadati</taxon>
        <taxon>Bacteroidota</taxon>
        <taxon>Flavobacteriia</taxon>
        <taxon>Flavobacteriales</taxon>
        <taxon>Flavobacteriaceae</taxon>
        <taxon>Tenacibaculum</taxon>
    </lineage>
</organism>
<dbReference type="Pfam" id="PF07063">
    <property type="entry name" value="HGLS"/>
    <property type="match status" value="1"/>
</dbReference>
<dbReference type="SMART" id="SM01150">
    <property type="entry name" value="DUF1338"/>
    <property type="match status" value="1"/>
</dbReference>
<comment type="cofactor">
    <cofactor evidence="1">
        <name>Fe(2+)</name>
        <dbReference type="ChEBI" id="CHEBI:29033"/>
    </cofactor>
</comment>
<evidence type="ECO:0000256" key="3">
    <source>
        <dbReference type="ARBA" id="ARBA00023002"/>
    </source>
</evidence>
<dbReference type="PANTHER" id="PTHR39479:SF2">
    <property type="entry name" value="2-OXOADIPATE DIOXYGENASE_DECARBOXYLASE"/>
    <property type="match status" value="1"/>
</dbReference>
<keyword evidence="3" id="KW-0560">Oxidoreductase</keyword>
<dbReference type="AlphaFoldDB" id="A0A839AMC9"/>
<gene>
    <name evidence="9" type="ORF">H3Z83_03300</name>
</gene>
<evidence type="ECO:0000256" key="4">
    <source>
        <dbReference type="ARBA" id="ARBA00023004"/>
    </source>
</evidence>
<comment type="caution">
    <text evidence="9">The sequence shown here is derived from an EMBL/GenBank/DDBJ whole genome shotgun (WGS) entry which is preliminary data.</text>
</comment>
<proteinExistence type="inferred from homology"/>
<reference evidence="9 10" key="1">
    <citation type="submission" date="2020-07" db="EMBL/GenBank/DDBJ databases">
        <title>Bacterium isolated from marine sediment.</title>
        <authorList>
            <person name="Shang D."/>
            <person name="Du Z.-J."/>
        </authorList>
    </citation>
    <scope>NUCLEOTIDE SEQUENCE [LARGE SCALE GENOMIC DNA]</scope>
    <source>
        <strain evidence="9 10">S7007</strain>
    </source>
</reference>
<dbReference type="EMBL" id="JACGLS010000001">
    <property type="protein sequence ID" value="MBA6155548.1"/>
    <property type="molecule type" value="Genomic_DNA"/>
</dbReference>
<evidence type="ECO:0000256" key="6">
    <source>
        <dbReference type="ARBA" id="ARBA00035023"/>
    </source>
</evidence>
<evidence type="ECO:0000256" key="5">
    <source>
        <dbReference type="ARBA" id="ARBA00035013"/>
    </source>
</evidence>
<dbReference type="InterPro" id="IPR047869">
    <property type="entry name" value="YdcJ_bac-like"/>
</dbReference>
<comment type="similarity">
    <text evidence="5">Belongs to the 2-oxoadipate dioxygenase/decarboxylase family.</text>
</comment>
<evidence type="ECO:0000256" key="1">
    <source>
        <dbReference type="ARBA" id="ARBA00001954"/>
    </source>
</evidence>
<dbReference type="Proteomes" id="UP000563906">
    <property type="component" value="Unassembled WGS sequence"/>
</dbReference>
<dbReference type="GO" id="GO:0051213">
    <property type="term" value="F:dioxygenase activity"/>
    <property type="evidence" value="ECO:0007669"/>
    <property type="project" value="UniProtKB-KW"/>
</dbReference>
<keyword evidence="10" id="KW-1185">Reference proteome</keyword>
<dbReference type="RefSeq" id="WP_182124045.1">
    <property type="nucleotide sequence ID" value="NZ_JACGLS010000001.1"/>
</dbReference>
<dbReference type="EC" id="1.13.11.93" evidence="6"/>
<evidence type="ECO:0000313" key="9">
    <source>
        <dbReference type="EMBL" id="MBA6155548.1"/>
    </source>
</evidence>
<evidence type="ECO:0000313" key="10">
    <source>
        <dbReference type="Proteomes" id="UP000563906"/>
    </source>
</evidence>
<dbReference type="InterPro" id="IPR009770">
    <property type="entry name" value="HGLS"/>
</dbReference>
<dbReference type="PANTHER" id="PTHR39479">
    <property type="match status" value="1"/>
</dbReference>
<dbReference type="CDD" id="cd16348">
    <property type="entry name" value="VOC_YdcJ_like"/>
    <property type="match status" value="1"/>
</dbReference>
<name>A0A839AMC9_9FLAO</name>
<dbReference type="Gene3D" id="3.10.180.80">
    <property type="entry name" value="Uncharacterised protein PF07063, DUF1338"/>
    <property type="match status" value="1"/>
</dbReference>
<evidence type="ECO:0000256" key="2">
    <source>
        <dbReference type="ARBA" id="ARBA00022964"/>
    </source>
</evidence>
<sequence>MSSKNIQGSFNNTTEEFVSPEYIRNRFSKIMSNMYKEEVPLYGELLDLVHDINKDVLSESKELKEHLDRTGEKTRLNMERHGAIRLGKPYELFTMRRLFKVMGMYSVGYYDLATAGVPVHATAFRAIESTALNQAPFRVFTSLLRVDLIDNEQLRNNVETILENRQIFTEKALQLIDQSEKEGGLTKEDAETFVQEALETFRWHDTATVDYEMYEALLNQHRLIADVVAFKGPHINHLTPRTLDIDKVQISMEARNIPPKDNIEGPPARKCPILLRQTSFKALTEKVTFKNNVQNEEMGEHKARFGEIEQRGAALTQKGLDLYHELLNKTRKAIGGSPTAENAAEYNQLLAENFKVFPDNYSELQSEELAYFHYFTTDKAKKIAKDKKYTKVDINQLLENDYLTIEPMVYEDFLPVSAAGIFASNLGTDDAKREYQGTSNQELFENDLGEPVYKLTKWYEDMQDESIVKCLAEINA</sequence>
<evidence type="ECO:0000256" key="8">
    <source>
        <dbReference type="ARBA" id="ARBA00035045"/>
    </source>
</evidence>
<protein>
    <recommendedName>
        <fullName evidence="7">2-oxoadipate dioxygenase/decarboxylase</fullName>
        <ecNumber evidence="6">1.13.11.93</ecNumber>
    </recommendedName>
    <alternativeName>
        <fullName evidence="8">2-hydroxyglutarate synthase</fullName>
    </alternativeName>
</protein>
<keyword evidence="4" id="KW-0408">Iron</keyword>
<evidence type="ECO:0000256" key="7">
    <source>
        <dbReference type="ARBA" id="ARBA00035034"/>
    </source>
</evidence>
<accession>A0A839AMC9</accession>